<keyword evidence="6" id="KW-0460">Magnesium</keyword>
<comment type="catalytic activity">
    <reaction evidence="9">
        <text>2-(2-carboxy-4-methylthiazol-5-yl)ethyl phosphate + 4-amino-2-methyl-5-(diphosphooxymethyl)pyrimidine + 2 H(+) = thiamine phosphate + CO2 + diphosphate</text>
        <dbReference type="Rhea" id="RHEA:47848"/>
        <dbReference type="ChEBI" id="CHEBI:15378"/>
        <dbReference type="ChEBI" id="CHEBI:16526"/>
        <dbReference type="ChEBI" id="CHEBI:33019"/>
        <dbReference type="ChEBI" id="CHEBI:37575"/>
        <dbReference type="ChEBI" id="CHEBI:57841"/>
        <dbReference type="ChEBI" id="CHEBI:62890"/>
        <dbReference type="EC" id="2.5.1.3"/>
    </reaction>
</comment>
<dbReference type="Pfam" id="PF02581">
    <property type="entry name" value="TMP-TENI"/>
    <property type="match status" value="1"/>
</dbReference>
<accession>A0A6J7GHF3</accession>
<dbReference type="AlphaFoldDB" id="A0A6J7GHF3"/>
<comment type="pathway">
    <text evidence="2">Cofactor biosynthesis; thiamine diphosphate biosynthesis; thiamine phosphate from 4-amino-2-methyl-5-diphosphomethylpyrimidine and 4-methyl-5-(2-phosphoethyl)-thiazole: step 1/1.</text>
</comment>
<dbReference type="Gene3D" id="3.20.20.70">
    <property type="entry name" value="Aldolase class I"/>
    <property type="match status" value="1"/>
</dbReference>
<dbReference type="InterPro" id="IPR013785">
    <property type="entry name" value="Aldolase_TIM"/>
</dbReference>
<evidence type="ECO:0000256" key="10">
    <source>
        <dbReference type="ARBA" id="ARBA00047883"/>
    </source>
</evidence>
<evidence type="ECO:0000256" key="4">
    <source>
        <dbReference type="ARBA" id="ARBA00022679"/>
    </source>
</evidence>
<dbReference type="GO" id="GO:0005737">
    <property type="term" value="C:cytoplasm"/>
    <property type="evidence" value="ECO:0007669"/>
    <property type="project" value="TreeGrafter"/>
</dbReference>
<dbReference type="GO" id="GO:0046872">
    <property type="term" value="F:metal ion binding"/>
    <property type="evidence" value="ECO:0007669"/>
    <property type="project" value="UniProtKB-KW"/>
</dbReference>
<dbReference type="EMBL" id="CAFBMD010000125">
    <property type="protein sequence ID" value="CAB4906464.1"/>
    <property type="molecule type" value="Genomic_DNA"/>
</dbReference>
<evidence type="ECO:0000256" key="5">
    <source>
        <dbReference type="ARBA" id="ARBA00022723"/>
    </source>
</evidence>
<dbReference type="InterPro" id="IPR022998">
    <property type="entry name" value="ThiamineP_synth_TenI"/>
</dbReference>
<dbReference type="PANTHER" id="PTHR20857">
    <property type="entry name" value="THIAMINE-PHOSPHATE PYROPHOSPHORYLASE"/>
    <property type="match status" value="1"/>
</dbReference>
<comment type="catalytic activity">
    <reaction evidence="8">
        <text>4-methyl-5-(2-phosphooxyethyl)-thiazole + 4-amino-2-methyl-5-(diphosphooxymethyl)pyrimidine + H(+) = thiamine phosphate + diphosphate</text>
        <dbReference type="Rhea" id="RHEA:22328"/>
        <dbReference type="ChEBI" id="CHEBI:15378"/>
        <dbReference type="ChEBI" id="CHEBI:33019"/>
        <dbReference type="ChEBI" id="CHEBI:37575"/>
        <dbReference type="ChEBI" id="CHEBI:57841"/>
        <dbReference type="ChEBI" id="CHEBI:58296"/>
        <dbReference type="EC" id="2.5.1.3"/>
    </reaction>
</comment>
<evidence type="ECO:0000256" key="2">
    <source>
        <dbReference type="ARBA" id="ARBA00005165"/>
    </source>
</evidence>
<dbReference type="InterPro" id="IPR036206">
    <property type="entry name" value="ThiamineP_synth_sf"/>
</dbReference>
<evidence type="ECO:0000313" key="12">
    <source>
        <dbReference type="EMBL" id="CAB4906464.1"/>
    </source>
</evidence>
<evidence type="ECO:0000256" key="6">
    <source>
        <dbReference type="ARBA" id="ARBA00022842"/>
    </source>
</evidence>
<evidence type="ECO:0000259" key="11">
    <source>
        <dbReference type="Pfam" id="PF02581"/>
    </source>
</evidence>
<dbReference type="SUPFAM" id="SSF51391">
    <property type="entry name" value="Thiamin phosphate synthase"/>
    <property type="match status" value="1"/>
</dbReference>
<dbReference type="HAMAP" id="MF_00097">
    <property type="entry name" value="TMP_synthase"/>
    <property type="match status" value="1"/>
</dbReference>
<reference evidence="12" key="1">
    <citation type="submission" date="2020-05" db="EMBL/GenBank/DDBJ databases">
        <authorList>
            <person name="Chiriac C."/>
            <person name="Salcher M."/>
            <person name="Ghai R."/>
            <person name="Kavagutti S V."/>
        </authorList>
    </citation>
    <scope>NUCLEOTIDE SEQUENCE</scope>
</reference>
<comment type="cofactor">
    <cofactor evidence="1">
        <name>Mg(2+)</name>
        <dbReference type="ChEBI" id="CHEBI:18420"/>
    </cofactor>
</comment>
<dbReference type="PANTHER" id="PTHR20857:SF15">
    <property type="entry name" value="THIAMINE-PHOSPHATE SYNTHASE"/>
    <property type="match status" value="1"/>
</dbReference>
<evidence type="ECO:0000256" key="7">
    <source>
        <dbReference type="ARBA" id="ARBA00022977"/>
    </source>
</evidence>
<dbReference type="GO" id="GO:0004789">
    <property type="term" value="F:thiamine-phosphate diphosphorylase activity"/>
    <property type="evidence" value="ECO:0007669"/>
    <property type="project" value="UniProtKB-EC"/>
</dbReference>
<protein>
    <recommendedName>
        <fullName evidence="3">thiamine phosphate synthase</fullName>
        <ecNumber evidence="3">2.5.1.3</ecNumber>
    </recommendedName>
</protein>
<keyword evidence="4" id="KW-0808">Transferase</keyword>
<sequence length="208" mass="22427">MSGKISDAKLYLCTDARIAQNDFRDFCKKAFAGGVDIIQLRDKAIDAVTELRALATLAEVADTYDALWAVNDRADIARLSGAPILHVGQDDLSAMQAREIVGEGVIIGRSSHAMGESVSENEDSRVDYFAVGPCWPTPTKPGRPAPGLDLIRQVSAFDSSKPWFAIGGIDETRLGEVLDAGATRIVVVRAITEAEDPEKAARSLKERL</sequence>
<keyword evidence="7" id="KW-0784">Thiamine biosynthesis</keyword>
<evidence type="ECO:0000256" key="3">
    <source>
        <dbReference type="ARBA" id="ARBA00012830"/>
    </source>
</evidence>
<gene>
    <name evidence="12" type="ORF">UFOPK3492_01226</name>
</gene>
<comment type="catalytic activity">
    <reaction evidence="10">
        <text>2-[(2R,5Z)-2-carboxy-4-methylthiazol-5(2H)-ylidene]ethyl phosphate + 4-amino-2-methyl-5-(diphosphooxymethyl)pyrimidine + 2 H(+) = thiamine phosphate + CO2 + diphosphate</text>
        <dbReference type="Rhea" id="RHEA:47844"/>
        <dbReference type="ChEBI" id="CHEBI:15378"/>
        <dbReference type="ChEBI" id="CHEBI:16526"/>
        <dbReference type="ChEBI" id="CHEBI:33019"/>
        <dbReference type="ChEBI" id="CHEBI:37575"/>
        <dbReference type="ChEBI" id="CHEBI:57841"/>
        <dbReference type="ChEBI" id="CHEBI:62899"/>
        <dbReference type="EC" id="2.5.1.3"/>
    </reaction>
</comment>
<dbReference type="GO" id="GO:0009229">
    <property type="term" value="P:thiamine diphosphate biosynthetic process"/>
    <property type="evidence" value="ECO:0007669"/>
    <property type="project" value="UniProtKB-UniPathway"/>
</dbReference>
<dbReference type="UniPathway" id="UPA00060">
    <property type="reaction ID" value="UER00141"/>
</dbReference>
<dbReference type="CDD" id="cd00564">
    <property type="entry name" value="TMP_TenI"/>
    <property type="match status" value="1"/>
</dbReference>
<evidence type="ECO:0000256" key="9">
    <source>
        <dbReference type="ARBA" id="ARBA00047851"/>
    </source>
</evidence>
<keyword evidence="5" id="KW-0479">Metal-binding</keyword>
<organism evidence="12">
    <name type="scientific">freshwater metagenome</name>
    <dbReference type="NCBI Taxonomy" id="449393"/>
    <lineage>
        <taxon>unclassified sequences</taxon>
        <taxon>metagenomes</taxon>
        <taxon>ecological metagenomes</taxon>
    </lineage>
</organism>
<feature type="domain" description="Thiamine phosphate synthase/TenI" evidence="11">
    <location>
        <begin position="10"/>
        <end position="191"/>
    </location>
</feature>
<evidence type="ECO:0000256" key="8">
    <source>
        <dbReference type="ARBA" id="ARBA00047334"/>
    </source>
</evidence>
<proteinExistence type="inferred from homology"/>
<evidence type="ECO:0000256" key="1">
    <source>
        <dbReference type="ARBA" id="ARBA00001946"/>
    </source>
</evidence>
<dbReference type="InterPro" id="IPR034291">
    <property type="entry name" value="TMP_synthase"/>
</dbReference>
<dbReference type="EC" id="2.5.1.3" evidence="3"/>
<dbReference type="GO" id="GO:0009228">
    <property type="term" value="P:thiamine biosynthetic process"/>
    <property type="evidence" value="ECO:0007669"/>
    <property type="project" value="UniProtKB-KW"/>
</dbReference>
<name>A0A6J7GHF3_9ZZZZ</name>
<dbReference type="NCBIfam" id="TIGR00693">
    <property type="entry name" value="thiE"/>
    <property type="match status" value="1"/>
</dbReference>